<evidence type="ECO:0000313" key="2">
    <source>
        <dbReference type="EMBL" id="EHB13999.1"/>
    </source>
</evidence>
<dbReference type="PANTHER" id="PTHR45822">
    <property type="entry name" value="FREE FATTY ACID RECEPTOR 2-RELATED"/>
    <property type="match status" value="1"/>
</dbReference>
<organism evidence="2 3">
    <name type="scientific">Heterocephalus glaber</name>
    <name type="common">Naked mole rat</name>
    <dbReference type="NCBI Taxonomy" id="10181"/>
    <lineage>
        <taxon>Eukaryota</taxon>
        <taxon>Metazoa</taxon>
        <taxon>Chordata</taxon>
        <taxon>Craniata</taxon>
        <taxon>Vertebrata</taxon>
        <taxon>Euteleostomi</taxon>
        <taxon>Mammalia</taxon>
        <taxon>Eutheria</taxon>
        <taxon>Euarchontoglires</taxon>
        <taxon>Glires</taxon>
        <taxon>Rodentia</taxon>
        <taxon>Hystricomorpha</taxon>
        <taxon>Bathyergidae</taxon>
        <taxon>Heterocephalus</taxon>
    </lineage>
</organism>
<dbReference type="PANTHER" id="PTHR45822:SF1">
    <property type="entry name" value="G-PROTEIN COUPLED RECEPTORS FAMILY 1 PROFILE DOMAIN-CONTAINING PROTEIN"/>
    <property type="match status" value="1"/>
</dbReference>
<reference evidence="2 3" key="1">
    <citation type="journal article" date="2011" name="Nature">
        <title>Genome sequencing reveals insights into physiology and longevity of the naked mole rat.</title>
        <authorList>
            <person name="Kim E.B."/>
            <person name="Fang X."/>
            <person name="Fushan A.A."/>
            <person name="Huang Z."/>
            <person name="Lobanov A.V."/>
            <person name="Han L."/>
            <person name="Marino S.M."/>
            <person name="Sun X."/>
            <person name="Turanov A.A."/>
            <person name="Yang P."/>
            <person name="Yim S.H."/>
            <person name="Zhao X."/>
            <person name="Kasaikina M.V."/>
            <person name="Stoletzki N."/>
            <person name="Peng C."/>
            <person name="Polak P."/>
            <person name="Xiong Z."/>
            <person name="Kiezun A."/>
            <person name="Zhu Y."/>
            <person name="Chen Y."/>
            <person name="Kryukov G.V."/>
            <person name="Zhang Q."/>
            <person name="Peshkin L."/>
            <person name="Yang L."/>
            <person name="Bronson R.T."/>
            <person name="Buffenstein R."/>
            <person name="Wang B."/>
            <person name="Han C."/>
            <person name="Li Q."/>
            <person name="Chen L."/>
            <person name="Zhao W."/>
            <person name="Sunyaev S.R."/>
            <person name="Park T.J."/>
            <person name="Zhang G."/>
            <person name="Wang J."/>
            <person name="Gladyshev V.N."/>
        </authorList>
    </citation>
    <scope>NUCLEOTIDE SEQUENCE [LARGE SCALE GENOMIC DNA]</scope>
</reference>
<dbReference type="GO" id="GO:0004930">
    <property type="term" value="F:G protein-coupled receptor activity"/>
    <property type="evidence" value="ECO:0007669"/>
    <property type="project" value="TreeGrafter"/>
</dbReference>
<evidence type="ECO:0000256" key="1">
    <source>
        <dbReference type="SAM" id="Phobius"/>
    </source>
</evidence>
<dbReference type="EMBL" id="JH172334">
    <property type="protein sequence ID" value="EHB13999.1"/>
    <property type="molecule type" value="Genomic_DNA"/>
</dbReference>
<protein>
    <submittedName>
        <fullName evidence="2">Free fatty acid receptor 2</fullName>
    </submittedName>
</protein>
<dbReference type="GO" id="GO:0005886">
    <property type="term" value="C:plasma membrane"/>
    <property type="evidence" value="ECO:0007669"/>
    <property type="project" value="TreeGrafter"/>
</dbReference>
<dbReference type="InParanoid" id="G5BXI8"/>
<gene>
    <name evidence="2" type="ORF">GW7_18371</name>
</gene>
<dbReference type="Gene3D" id="1.20.1070.10">
    <property type="entry name" value="Rhodopsin 7-helix transmembrane proteins"/>
    <property type="match status" value="1"/>
</dbReference>
<keyword evidence="1" id="KW-0472">Membrane</keyword>
<name>G5BXI8_HETGA</name>
<proteinExistence type="predicted"/>
<accession>G5BXI8</accession>
<dbReference type="Proteomes" id="UP000006813">
    <property type="component" value="Unassembled WGS sequence"/>
</dbReference>
<dbReference type="STRING" id="10181.G5BXI8"/>
<dbReference type="eggNOG" id="ENOG502QQGM">
    <property type="taxonomic scope" value="Eukaryota"/>
</dbReference>
<sequence length="71" mass="8307">MPTASYKDFTPEQVKFMMELSLVLFVIPVGVTIFCYWHFVRIMLSQSRVRIREHWRAVGLAAVTLQFPGLF</sequence>
<evidence type="ECO:0000313" key="3">
    <source>
        <dbReference type="Proteomes" id="UP000006813"/>
    </source>
</evidence>
<keyword evidence="1" id="KW-0812">Transmembrane</keyword>
<dbReference type="AlphaFoldDB" id="G5BXI8"/>
<keyword evidence="2" id="KW-0675">Receptor</keyword>
<keyword evidence="1" id="KW-1133">Transmembrane helix</keyword>
<feature type="transmembrane region" description="Helical" evidence="1">
    <location>
        <begin position="20"/>
        <end position="40"/>
    </location>
</feature>
<dbReference type="GO" id="GO:0071398">
    <property type="term" value="P:cellular response to fatty acid"/>
    <property type="evidence" value="ECO:0007669"/>
    <property type="project" value="TreeGrafter"/>
</dbReference>